<dbReference type="PANTHER" id="PTHR10655:SF17">
    <property type="entry name" value="LYSOPHOSPHOLIPASE-LIKE PROTEIN 1"/>
    <property type="match status" value="1"/>
</dbReference>
<comment type="similarity">
    <text evidence="1">Belongs to the AB hydrolase superfamily. AB hydrolase 2 family.</text>
</comment>
<dbReference type="InterPro" id="IPR029058">
    <property type="entry name" value="AB_hydrolase_fold"/>
</dbReference>
<dbReference type="InterPro" id="IPR050565">
    <property type="entry name" value="LYPA1-2/EST-like"/>
</dbReference>
<keyword evidence="2 4" id="KW-0378">Hydrolase</keyword>
<evidence type="ECO:0000313" key="5">
    <source>
        <dbReference type="Proteomes" id="UP001325140"/>
    </source>
</evidence>
<evidence type="ECO:0000313" key="4">
    <source>
        <dbReference type="EMBL" id="WPX97946.1"/>
    </source>
</evidence>
<evidence type="ECO:0000256" key="2">
    <source>
        <dbReference type="ARBA" id="ARBA00022801"/>
    </source>
</evidence>
<dbReference type="GO" id="GO:0016787">
    <property type="term" value="F:hydrolase activity"/>
    <property type="evidence" value="ECO:0007669"/>
    <property type="project" value="UniProtKB-KW"/>
</dbReference>
<dbReference type="PANTHER" id="PTHR10655">
    <property type="entry name" value="LYSOPHOSPHOLIPASE-RELATED"/>
    <property type="match status" value="1"/>
</dbReference>
<accession>A0ABZ0UP88</accession>
<dbReference type="EMBL" id="CP110343">
    <property type="protein sequence ID" value="WPX97946.1"/>
    <property type="molecule type" value="Genomic_DNA"/>
</dbReference>
<name>A0ABZ0UP88_9RICK</name>
<gene>
    <name evidence="4" type="ORF">Fokcrypt_00471</name>
</gene>
<proteinExistence type="inferred from homology"/>
<protein>
    <submittedName>
        <fullName evidence="4">Hydrolase</fullName>
    </submittedName>
</protein>
<dbReference type="SUPFAM" id="SSF53474">
    <property type="entry name" value="alpha/beta-Hydrolases"/>
    <property type="match status" value="1"/>
</dbReference>
<feature type="domain" description="Phospholipase/carboxylesterase/thioesterase" evidence="3">
    <location>
        <begin position="9"/>
        <end position="207"/>
    </location>
</feature>
<sequence>MRRYLLFSFHGYGSNGSNMRNMALSFIEGLSNVDIISPDGIEPFEDMPWHEGARMWFSLRNNTRYIMQELACAAASKFLPRILEKAKEYDVLEENIILSGFSQGAMLAWELAKILPRVPRAIIGLSGLILTPALTINPSRADDLNKKTSILFCHGDLDNVIPIQDMKISLSALKGRCINYELFIDRGAMHVITDNMVRKIRYFLRKIIL</sequence>
<dbReference type="Proteomes" id="UP001325140">
    <property type="component" value="Chromosome"/>
</dbReference>
<dbReference type="Pfam" id="PF02230">
    <property type="entry name" value="Abhydrolase_2"/>
    <property type="match status" value="1"/>
</dbReference>
<dbReference type="Gene3D" id="3.40.50.1820">
    <property type="entry name" value="alpha/beta hydrolase"/>
    <property type="match status" value="1"/>
</dbReference>
<evidence type="ECO:0000256" key="1">
    <source>
        <dbReference type="ARBA" id="ARBA00006499"/>
    </source>
</evidence>
<organism evidence="4 5">
    <name type="scientific">Candidatus Fokinia crypta</name>
    <dbReference type="NCBI Taxonomy" id="1920990"/>
    <lineage>
        <taxon>Bacteria</taxon>
        <taxon>Pseudomonadati</taxon>
        <taxon>Pseudomonadota</taxon>
        <taxon>Alphaproteobacteria</taxon>
        <taxon>Rickettsiales</taxon>
        <taxon>Candidatus Midichloriaceae</taxon>
        <taxon>Candidatus Fokinia</taxon>
    </lineage>
</organism>
<dbReference type="RefSeq" id="WP_323721925.1">
    <property type="nucleotide sequence ID" value="NZ_CP110343.1"/>
</dbReference>
<keyword evidence="5" id="KW-1185">Reference proteome</keyword>
<evidence type="ECO:0000259" key="3">
    <source>
        <dbReference type="Pfam" id="PF02230"/>
    </source>
</evidence>
<dbReference type="InterPro" id="IPR003140">
    <property type="entry name" value="PLipase/COase/thioEstase"/>
</dbReference>
<reference evidence="4" key="1">
    <citation type="submission" date="2022-10" db="EMBL/GenBank/DDBJ databases">
        <title>Host association and intracellularity evolved multiple times independently in the Rickettsiales.</title>
        <authorList>
            <person name="Castelli M."/>
            <person name="Nardi T."/>
            <person name="Gammuto L."/>
            <person name="Bellinzona G."/>
            <person name="Sabaneyeva E."/>
            <person name="Potekhin A."/>
            <person name="Serra V."/>
            <person name="Petroni G."/>
            <person name="Sassera D."/>
        </authorList>
    </citation>
    <scope>NUCLEOTIDE SEQUENCE [LARGE SCALE GENOMIC DNA]</scope>
    <source>
        <strain evidence="4">US_Bl 11III1</strain>
    </source>
</reference>